<comment type="catalytic activity">
    <reaction evidence="8 9">
        <text>(8S)-8-amino-7-oxononanoate + S-adenosyl-L-methionine = S-adenosyl-4-methylsulfanyl-2-oxobutanoate + (7R,8S)-7,8-diammoniononanoate</text>
        <dbReference type="Rhea" id="RHEA:16861"/>
        <dbReference type="ChEBI" id="CHEBI:16490"/>
        <dbReference type="ChEBI" id="CHEBI:59789"/>
        <dbReference type="ChEBI" id="CHEBI:149468"/>
        <dbReference type="ChEBI" id="CHEBI:149469"/>
        <dbReference type="EC" id="2.6.1.62"/>
    </reaction>
</comment>
<feature type="binding site" evidence="9">
    <location>
        <begin position="301"/>
        <end position="302"/>
    </location>
    <ligand>
        <name>pyridoxal 5'-phosphate</name>
        <dbReference type="ChEBI" id="CHEBI:597326"/>
    </ligand>
</feature>
<dbReference type="HAMAP" id="MF_00834">
    <property type="entry name" value="BioA"/>
    <property type="match status" value="1"/>
</dbReference>
<dbReference type="NCBIfam" id="TIGR00508">
    <property type="entry name" value="bioA"/>
    <property type="match status" value="1"/>
</dbReference>
<comment type="function">
    <text evidence="9">Catalyzes the transfer of the alpha-amino group from S-adenosyl-L-methionine (SAM) to 7-keto-8-aminopelargonic acid (KAPA) to form 7,8-diaminopelargonic acid (DAPA). It is the only aminotransferase known to utilize SAM as an amino donor.</text>
</comment>
<comment type="similarity">
    <text evidence="9">Belongs to the class-III pyridoxal-phosphate-dependent aminotransferase family. BioA subfamily.</text>
</comment>
<dbReference type="Pfam" id="PF00202">
    <property type="entry name" value="Aminotran_3"/>
    <property type="match status" value="1"/>
</dbReference>
<dbReference type="RefSeq" id="WP_099153818.1">
    <property type="nucleotide sequence ID" value="NZ_PDUD01000036.1"/>
</dbReference>
<dbReference type="Gene3D" id="3.40.640.10">
    <property type="entry name" value="Type I PLP-dependent aspartate aminotransferase-like (Major domain)"/>
    <property type="match status" value="1"/>
</dbReference>
<name>A0A2D0N3B3_FLAN2</name>
<comment type="subunit">
    <text evidence="9">Homodimer.</text>
</comment>
<comment type="subcellular location">
    <subcellularLocation>
        <location evidence="9">Cytoplasm</location>
    </subcellularLocation>
</comment>
<dbReference type="NCBIfam" id="NF004624">
    <property type="entry name" value="PRK05964.1"/>
    <property type="match status" value="1"/>
</dbReference>
<feature type="modified residue" description="N6-(pyridoxal phosphate)lysine" evidence="9">
    <location>
        <position position="266"/>
    </location>
</feature>
<dbReference type="EMBL" id="PDUD01000036">
    <property type="protein sequence ID" value="PHN02878.1"/>
    <property type="molecule type" value="Genomic_DNA"/>
</dbReference>
<dbReference type="InterPro" id="IPR015422">
    <property type="entry name" value="PyrdxlP-dep_Trfase_small"/>
</dbReference>
<dbReference type="PANTHER" id="PTHR42684">
    <property type="entry name" value="ADENOSYLMETHIONINE-8-AMINO-7-OXONONANOATE AMINOTRANSFERASE"/>
    <property type="match status" value="1"/>
</dbReference>
<sequence>MSDLLSRDAQYVWHPYTQMKTAPSPLPIVKGEGALLFTEDGRTLIDGISSWWVNIHGHSHPYIAERIAAQALELEHVIFSGFTHPPAVDLAEKLIDILPGNMARVFYSDNGSTAVEIAVKMAIQYFYNQGMSRPGIIAFEQAFHGETFGAMSLSGELALFDAFEKHLFRVDRIPAPFPGREQESLDALEAILKQGDTCAFIFEPLIMGAGGMLMYEPEALDALIKCCHEHGALAIADEVMTGFGRTGKIFACDYLEETPDLMCLAKGLTGGVLPLSATVCTADIFNAFYSEDKKRTLFHGHSFTANPLGCAAALASMDLTLSETCQNSIARLTARHRAFIEEVKAHPTLIHIRARGTILAMEFHTPDATSYFNNMRDQLYNFFLDQDIILRPLGNVVYVMPPYCLTDEQLEKIYAALREAMEAFKP</sequence>
<gene>
    <name evidence="9 10" type="primary">bioA</name>
    <name evidence="10" type="ORF">CRP01_30335</name>
</gene>
<evidence type="ECO:0000313" key="10">
    <source>
        <dbReference type="EMBL" id="PHN02878.1"/>
    </source>
</evidence>
<organism evidence="10 11">
    <name type="scientific">Flavilitoribacter nigricans (strain ATCC 23147 / DSM 23189 / NBRC 102662 / NCIMB 1420 / SS-2)</name>
    <name type="common">Lewinella nigricans</name>
    <dbReference type="NCBI Taxonomy" id="1122177"/>
    <lineage>
        <taxon>Bacteria</taxon>
        <taxon>Pseudomonadati</taxon>
        <taxon>Bacteroidota</taxon>
        <taxon>Saprospiria</taxon>
        <taxon>Saprospirales</taxon>
        <taxon>Lewinellaceae</taxon>
        <taxon>Flavilitoribacter</taxon>
    </lineage>
</organism>
<evidence type="ECO:0000256" key="1">
    <source>
        <dbReference type="ARBA" id="ARBA00001933"/>
    </source>
</evidence>
<evidence type="ECO:0000256" key="2">
    <source>
        <dbReference type="ARBA" id="ARBA00005063"/>
    </source>
</evidence>
<dbReference type="AlphaFoldDB" id="A0A2D0N3B3"/>
<evidence type="ECO:0000256" key="9">
    <source>
        <dbReference type="HAMAP-Rule" id="MF_00834"/>
    </source>
</evidence>
<protein>
    <recommendedName>
        <fullName evidence="9">Adenosylmethionine-8-amino-7-oxononanoate aminotransferase</fullName>
        <ecNumber evidence="9">2.6.1.62</ecNumber>
    </recommendedName>
    <alternativeName>
        <fullName evidence="9">7,8-diamino-pelargonic acid aminotransferase</fullName>
        <shortName evidence="9">DAPA AT</shortName>
        <shortName evidence="9">DAPA aminotransferase</shortName>
    </alternativeName>
    <alternativeName>
        <fullName evidence="9">7,8-diaminononanoate synthase</fullName>
        <shortName evidence="9">DANS</shortName>
    </alternativeName>
    <alternativeName>
        <fullName evidence="9">Diaminopelargonic acid synthase</fullName>
    </alternativeName>
</protein>
<dbReference type="InterPro" id="IPR015424">
    <property type="entry name" value="PyrdxlP-dep_Trfase"/>
</dbReference>
<comment type="pathway">
    <text evidence="2 9">Cofactor biosynthesis; biotin biosynthesis; 7,8-diaminononanoate from 8-amino-7-oxononanoate (SAM route): step 1/1.</text>
</comment>
<feature type="site" description="Participates in the substrate recognition with KAPA and in a stacking interaction with the adenine ring of SAM" evidence="9">
    <location>
        <position position="16"/>
    </location>
</feature>
<evidence type="ECO:0000256" key="5">
    <source>
        <dbReference type="ARBA" id="ARBA00022691"/>
    </source>
</evidence>
<dbReference type="InterPro" id="IPR005815">
    <property type="entry name" value="BioA"/>
</dbReference>
<dbReference type="OrthoDB" id="9807885at2"/>
<feature type="binding site" evidence="9">
    <location>
        <begin position="111"/>
        <end position="112"/>
    </location>
    <ligand>
        <name>pyridoxal 5'-phosphate</name>
        <dbReference type="ChEBI" id="CHEBI:597326"/>
    </ligand>
</feature>
<evidence type="ECO:0000256" key="8">
    <source>
        <dbReference type="ARBA" id="ARBA00048449"/>
    </source>
</evidence>
<feature type="binding site" evidence="9">
    <location>
        <position position="391"/>
    </location>
    <ligand>
        <name>substrate</name>
    </ligand>
</feature>
<feature type="binding site" evidence="9">
    <location>
        <position position="266"/>
    </location>
    <ligand>
        <name>substrate</name>
    </ligand>
</feature>
<dbReference type="FunFam" id="3.40.640.10:FF:000004">
    <property type="entry name" value="Acetylornithine aminotransferase"/>
    <property type="match status" value="1"/>
</dbReference>
<dbReference type="Gene3D" id="3.90.1150.10">
    <property type="entry name" value="Aspartate Aminotransferase, domain 1"/>
    <property type="match status" value="1"/>
</dbReference>
<keyword evidence="3 9" id="KW-0032">Aminotransferase</keyword>
<dbReference type="EC" id="2.6.1.62" evidence="9"/>
<dbReference type="GO" id="GO:0004015">
    <property type="term" value="F:adenosylmethionine-8-amino-7-oxononanoate transaminase activity"/>
    <property type="evidence" value="ECO:0007669"/>
    <property type="project" value="UniProtKB-UniRule"/>
</dbReference>
<dbReference type="InterPro" id="IPR005814">
    <property type="entry name" value="Aminotrans_3"/>
</dbReference>
<dbReference type="CDD" id="cd00610">
    <property type="entry name" value="OAT_like"/>
    <property type="match status" value="1"/>
</dbReference>
<evidence type="ECO:0000256" key="7">
    <source>
        <dbReference type="ARBA" id="ARBA00022898"/>
    </source>
</evidence>
<keyword evidence="11" id="KW-1185">Reference proteome</keyword>
<feature type="binding site" evidence="9">
    <location>
        <position position="51"/>
    </location>
    <ligand>
        <name>substrate</name>
    </ligand>
</feature>
<dbReference type="SUPFAM" id="SSF53383">
    <property type="entry name" value="PLP-dependent transferases"/>
    <property type="match status" value="1"/>
</dbReference>
<proteinExistence type="inferred from homology"/>
<accession>A0A2D0N3B3</accession>
<dbReference type="GO" id="GO:0005737">
    <property type="term" value="C:cytoplasm"/>
    <property type="evidence" value="ECO:0007669"/>
    <property type="project" value="UniProtKB-SubCell"/>
</dbReference>
<dbReference type="GO" id="GO:0009102">
    <property type="term" value="P:biotin biosynthetic process"/>
    <property type="evidence" value="ECO:0007669"/>
    <property type="project" value="UniProtKB-UniRule"/>
</dbReference>
<dbReference type="UniPathway" id="UPA00078">
    <property type="reaction ID" value="UER00160"/>
</dbReference>
<dbReference type="GO" id="GO:0030170">
    <property type="term" value="F:pyridoxal phosphate binding"/>
    <property type="evidence" value="ECO:0007669"/>
    <property type="project" value="UniProtKB-UniRule"/>
</dbReference>
<comment type="cofactor">
    <cofactor evidence="1 9">
        <name>pyridoxal 5'-phosphate</name>
        <dbReference type="ChEBI" id="CHEBI:597326"/>
    </cofactor>
</comment>
<dbReference type="Proteomes" id="UP000223913">
    <property type="component" value="Unassembled WGS sequence"/>
</dbReference>
<comment type="caution">
    <text evidence="9">Lacks conserved residue(s) required for the propagation of feature annotation.</text>
</comment>
<keyword evidence="9" id="KW-0963">Cytoplasm</keyword>
<keyword evidence="6 9" id="KW-0093">Biotin biosynthesis</keyword>
<feature type="binding site" evidence="9">
    <location>
        <position position="300"/>
    </location>
    <ligand>
        <name>substrate</name>
    </ligand>
</feature>
<dbReference type="PANTHER" id="PTHR42684:SF3">
    <property type="entry name" value="ADENOSYLMETHIONINE-8-AMINO-7-OXONONANOATE AMINOTRANSFERASE"/>
    <property type="match status" value="1"/>
</dbReference>
<keyword evidence="5 9" id="KW-0949">S-adenosyl-L-methionine</keyword>
<reference evidence="10 11" key="1">
    <citation type="submission" date="2017-10" db="EMBL/GenBank/DDBJ databases">
        <title>The draft genome sequence of Lewinella nigricans NBRC 102662.</title>
        <authorList>
            <person name="Wang K."/>
        </authorList>
    </citation>
    <scope>NUCLEOTIDE SEQUENCE [LARGE SCALE GENOMIC DNA]</scope>
    <source>
        <strain evidence="10 11">NBRC 102662</strain>
    </source>
</reference>
<comment type="caution">
    <text evidence="10">The sequence shown here is derived from an EMBL/GenBank/DDBJ whole genome shotgun (WGS) entry which is preliminary data.</text>
</comment>
<dbReference type="InterPro" id="IPR015421">
    <property type="entry name" value="PyrdxlP-dep_Trfase_major"/>
</dbReference>
<dbReference type="GO" id="GO:0051537">
    <property type="term" value="F:2 iron, 2 sulfur cluster binding"/>
    <property type="evidence" value="ECO:0007669"/>
    <property type="project" value="UniProtKB-KW"/>
</dbReference>
<evidence type="ECO:0000256" key="4">
    <source>
        <dbReference type="ARBA" id="ARBA00022679"/>
    </source>
</evidence>
<keyword evidence="4 9" id="KW-0808">Transferase</keyword>
<evidence type="ECO:0000256" key="6">
    <source>
        <dbReference type="ARBA" id="ARBA00022756"/>
    </source>
</evidence>
<evidence type="ECO:0000256" key="3">
    <source>
        <dbReference type="ARBA" id="ARBA00022576"/>
    </source>
</evidence>
<evidence type="ECO:0000313" key="11">
    <source>
        <dbReference type="Proteomes" id="UP000223913"/>
    </source>
</evidence>
<dbReference type="GO" id="GO:0004141">
    <property type="term" value="F:dethiobiotin synthase activity"/>
    <property type="evidence" value="ECO:0007669"/>
    <property type="project" value="TreeGrafter"/>
</dbReference>
<keyword evidence="7 9" id="KW-0663">Pyridoxal phosphate</keyword>
<feature type="binding site" evidence="9">
    <location>
        <position position="237"/>
    </location>
    <ligand>
        <name>pyridoxal 5'-phosphate</name>
        <dbReference type="ChEBI" id="CHEBI:597326"/>
    </ligand>
</feature>